<feature type="compositionally biased region" description="Low complexity" evidence="6">
    <location>
        <begin position="140"/>
        <end position="158"/>
    </location>
</feature>
<evidence type="ECO:0000313" key="9">
    <source>
        <dbReference type="Proteomes" id="UP000298663"/>
    </source>
</evidence>
<dbReference type="PANTHER" id="PTHR46395">
    <property type="entry name" value="ADP-RIBOSYLATION FACTOR GTPASE-ACTIVATING PROTEIN 1"/>
    <property type="match status" value="1"/>
</dbReference>
<dbReference type="Pfam" id="PF01412">
    <property type="entry name" value="ArfGap"/>
    <property type="match status" value="1"/>
</dbReference>
<keyword evidence="9" id="KW-1185">Reference proteome</keyword>
<dbReference type="SUPFAM" id="SSF57863">
    <property type="entry name" value="ArfGap/RecO-like zinc finger"/>
    <property type="match status" value="1"/>
</dbReference>
<dbReference type="PRINTS" id="PR00405">
    <property type="entry name" value="REVINTRACTNG"/>
</dbReference>
<evidence type="ECO:0000256" key="4">
    <source>
        <dbReference type="ARBA" id="ARBA00022833"/>
    </source>
</evidence>
<feature type="compositionally biased region" description="Basic and acidic residues" evidence="6">
    <location>
        <begin position="172"/>
        <end position="183"/>
    </location>
</feature>
<dbReference type="PROSITE" id="PS50115">
    <property type="entry name" value="ARFGAP"/>
    <property type="match status" value="1"/>
</dbReference>
<dbReference type="Gene3D" id="1.10.220.150">
    <property type="entry name" value="Arf GTPase activating protein"/>
    <property type="match status" value="1"/>
</dbReference>
<evidence type="ECO:0000256" key="6">
    <source>
        <dbReference type="SAM" id="MobiDB-lite"/>
    </source>
</evidence>
<reference evidence="8 9" key="1">
    <citation type="journal article" date="2015" name="Genome Biol.">
        <title>Comparative genomics of Steinernema reveals deeply conserved gene regulatory networks.</title>
        <authorList>
            <person name="Dillman A.R."/>
            <person name="Macchietto M."/>
            <person name="Porter C.F."/>
            <person name="Rogers A."/>
            <person name="Williams B."/>
            <person name="Antoshechkin I."/>
            <person name="Lee M.M."/>
            <person name="Goodwin Z."/>
            <person name="Lu X."/>
            <person name="Lewis E.E."/>
            <person name="Goodrich-Blair H."/>
            <person name="Stock S.P."/>
            <person name="Adams B.J."/>
            <person name="Sternberg P.W."/>
            <person name="Mortazavi A."/>
        </authorList>
    </citation>
    <scope>NUCLEOTIDE SEQUENCE [LARGE SCALE GENOMIC DNA]</scope>
    <source>
        <strain evidence="8 9">ALL</strain>
    </source>
</reference>
<dbReference type="GO" id="GO:0000139">
    <property type="term" value="C:Golgi membrane"/>
    <property type="evidence" value="ECO:0007669"/>
    <property type="project" value="TreeGrafter"/>
</dbReference>
<gene>
    <name evidence="8" type="ORF">L596_009492</name>
</gene>
<reference evidence="8 9" key="2">
    <citation type="journal article" date="2019" name="G3 (Bethesda)">
        <title>Hybrid Assembly of the Genome of the Entomopathogenic Nematode Steinernema carpocapsae Identifies the X-Chromosome.</title>
        <authorList>
            <person name="Serra L."/>
            <person name="Macchietto M."/>
            <person name="Macias-Munoz A."/>
            <person name="McGill C.J."/>
            <person name="Rodriguez I.M."/>
            <person name="Rodriguez B."/>
            <person name="Murad R."/>
            <person name="Mortazavi A."/>
        </authorList>
    </citation>
    <scope>NUCLEOTIDE SEQUENCE [LARGE SCALE GENOMIC DNA]</scope>
    <source>
        <strain evidence="8 9">ALL</strain>
    </source>
</reference>
<dbReference type="CDD" id="cd08830">
    <property type="entry name" value="ArfGap_ArfGap1"/>
    <property type="match status" value="1"/>
</dbReference>
<sequence length="183" mass="20971">MMTRPRPRTRRTLKDLRQEDDNNACFECGGAYPQWASVTYGIWLCIHCSGLHRSLGVHLSFVRSITMDKWKPKEFEMMMAGGNKKAREFLEAQPDFKVGWTIQEKYKSRAAALLRDKVKCEAKGKLWNPLTSTVRDYDPSSSEGSARSTGSSDSASSSEGRRYRRFRNTSECSREPWTERSPS</sequence>
<protein>
    <recommendedName>
        <fullName evidence="7">Arf-GAP domain-containing protein</fullName>
    </recommendedName>
</protein>
<dbReference type="OrthoDB" id="983479at2759"/>
<dbReference type="InterPro" id="IPR001164">
    <property type="entry name" value="ArfGAP_dom"/>
</dbReference>
<dbReference type="SMART" id="SM00105">
    <property type="entry name" value="ArfGap"/>
    <property type="match status" value="1"/>
</dbReference>
<dbReference type="InterPro" id="IPR037278">
    <property type="entry name" value="ARFGAP/RecO"/>
</dbReference>
<evidence type="ECO:0000256" key="1">
    <source>
        <dbReference type="ARBA" id="ARBA00022468"/>
    </source>
</evidence>
<dbReference type="GO" id="GO:0032012">
    <property type="term" value="P:regulation of ARF protein signal transduction"/>
    <property type="evidence" value="ECO:0007669"/>
    <property type="project" value="TreeGrafter"/>
</dbReference>
<dbReference type="GO" id="GO:0008270">
    <property type="term" value="F:zinc ion binding"/>
    <property type="evidence" value="ECO:0007669"/>
    <property type="project" value="UniProtKB-KW"/>
</dbReference>
<dbReference type="Proteomes" id="UP000298663">
    <property type="component" value="Unassembled WGS sequence"/>
</dbReference>
<evidence type="ECO:0000256" key="3">
    <source>
        <dbReference type="ARBA" id="ARBA00022771"/>
    </source>
</evidence>
<evidence type="ECO:0000256" key="5">
    <source>
        <dbReference type="PROSITE-ProRule" id="PRU00288"/>
    </source>
</evidence>
<feature type="domain" description="Arf-GAP" evidence="7">
    <location>
        <begin position="10"/>
        <end position="93"/>
    </location>
</feature>
<comment type="caution">
    <text evidence="8">The sequence shown here is derived from an EMBL/GenBank/DDBJ whole genome shotgun (WGS) entry which is preliminary data.</text>
</comment>
<accession>A0A4U5PG10</accession>
<dbReference type="STRING" id="34508.A0A4U5PG10"/>
<dbReference type="EMBL" id="AZBU02000002">
    <property type="protein sequence ID" value="TKR95303.1"/>
    <property type="molecule type" value="Genomic_DNA"/>
</dbReference>
<evidence type="ECO:0000313" key="8">
    <source>
        <dbReference type="EMBL" id="TKR95303.1"/>
    </source>
</evidence>
<keyword evidence="4" id="KW-0862">Zinc</keyword>
<dbReference type="PANTHER" id="PTHR46395:SF1">
    <property type="entry name" value="ADP-RIBOSYLATION FACTOR GTPASE-ACTIVATING PROTEIN 1"/>
    <property type="match status" value="1"/>
</dbReference>
<organism evidence="8 9">
    <name type="scientific">Steinernema carpocapsae</name>
    <name type="common">Entomopathogenic nematode</name>
    <dbReference type="NCBI Taxonomy" id="34508"/>
    <lineage>
        <taxon>Eukaryota</taxon>
        <taxon>Metazoa</taxon>
        <taxon>Ecdysozoa</taxon>
        <taxon>Nematoda</taxon>
        <taxon>Chromadorea</taxon>
        <taxon>Rhabditida</taxon>
        <taxon>Tylenchina</taxon>
        <taxon>Panagrolaimomorpha</taxon>
        <taxon>Strongyloidoidea</taxon>
        <taxon>Steinernematidae</taxon>
        <taxon>Steinernema</taxon>
    </lineage>
</organism>
<name>A0A4U5PG10_STECR</name>
<dbReference type="GO" id="GO:0005096">
    <property type="term" value="F:GTPase activator activity"/>
    <property type="evidence" value="ECO:0007669"/>
    <property type="project" value="UniProtKB-KW"/>
</dbReference>
<dbReference type="InterPro" id="IPR038508">
    <property type="entry name" value="ArfGAP_dom_sf"/>
</dbReference>
<dbReference type="AlphaFoldDB" id="A0A4U5PG10"/>
<keyword evidence="1" id="KW-0343">GTPase activation</keyword>
<keyword evidence="3 5" id="KW-0863">Zinc-finger</keyword>
<proteinExistence type="predicted"/>
<dbReference type="FunFam" id="1.10.220.150:FF:000014">
    <property type="entry name" value="ADP-ribosylation factor GTPase-activating protein"/>
    <property type="match status" value="1"/>
</dbReference>
<evidence type="ECO:0000259" key="7">
    <source>
        <dbReference type="PROSITE" id="PS50115"/>
    </source>
</evidence>
<feature type="region of interest" description="Disordered" evidence="6">
    <location>
        <begin position="134"/>
        <end position="183"/>
    </location>
</feature>
<keyword evidence="2" id="KW-0479">Metal-binding</keyword>
<dbReference type="GO" id="GO:0030100">
    <property type="term" value="P:regulation of endocytosis"/>
    <property type="evidence" value="ECO:0007669"/>
    <property type="project" value="TreeGrafter"/>
</dbReference>
<evidence type="ECO:0000256" key="2">
    <source>
        <dbReference type="ARBA" id="ARBA00022723"/>
    </source>
</evidence>